<proteinExistence type="predicted"/>
<organism evidence="2 3">
    <name type="scientific">Nesterenkonia xinjiangensis</name>
    <dbReference type="NCBI Taxonomy" id="225327"/>
    <lineage>
        <taxon>Bacteria</taxon>
        <taxon>Bacillati</taxon>
        <taxon>Actinomycetota</taxon>
        <taxon>Actinomycetes</taxon>
        <taxon>Micrococcales</taxon>
        <taxon>Micrococcaceae</taxon>
        <taxon>Nesterenkonia</taxon>
    </lineage>
</organism>
<dbReference type="AlphaFoldDB" id="A0A7Z0KAM8"/>
<sequence length="314" mass="33356">MTDDLRGQLERAGLRGSYLVRDLSTGEELSVEPDLPLPLASLVKVPLGLAVLENIRLGTLDPASRLHVRPGRITTPGPTGITRFQHVADIAVEDALSLAVSLSDNAAADALFGLVTPPDVMTALRRWDMCSITVREGLSPLTRTPAEVLSPEDADLAHALAIEKRTEGGGHRLEQFDVDRTNVGSARGLVDMLDTVWTALSPAGSPSSRGPSSLDPWVAGRMRDLMGANVHRHRLTPDFASDASRWSSKTGTQLNLRHEIGVVEHADGAAVAIAALTESRVTAAAQPGAEAVMAGVARQLHDYVRSLAGPHPAR</sequence>
<keyword evidence="2" id="KW-0378">Hydrolase</keyword>
<protein>
    <submittedName>
        <fullName evidence="2">Beta-lactamase class A</fullName>
        <ecNumber evidence="2">3.5.2.6</ecNumber>
    </submittedName>
</protein>
<dbReference type="Gene3D" id="3.40.710.10">
    <property type="entry name" value="DD-peptidase/beta-lactamase superfamily"/>
    <property type="match status" value="1"/>
</dbReference>
<dbReference type="InterPro" id="IPR012338">
    <property type="entry name" value="Beta-lactam/transpept-like"/>
</dbReference>
<keyword evidence="3" id="KW-1185">Reference proteome</keyword>
<comment type="caution">
    <text evidence="2">The sequence shown here is derived from an EMBL/GenBank/DDBJ whole genome shotgun (WGS) entry which is preliminary data.</text>
</comment>
<gene>
    <name evidence="2" type="ORF">HNR09_000188</name>
</gene>
<dbReference type="SUPFAM" id="SSF56601">
    <property type="entry name" value="beta-lactamase/transpeptidase-like"/>
    <property type="match status" value="1"/>
</dbReference>
<feature type="domain" description="Beta-lactamase class A catalytic" evidence="1">
    <location>
        <begin position="18"/>
        <end position="277"/>
    </location>
</feature>
<reference evidence="2 3" key="1">
    <citation type="submission" date="2020-07" db="EMBL/GenBank/DDBJ databases">
        <title>Sequencing the genomes of 1000 actinobacteria strains.</title>
        <authorList>
            <person name="Klenk H.-P."/>
        </authorList>
    </citation>
    <scope>NUCLEOTIDE SEQUENCE [LARGE SCALE GENOMIC DNA]</scope>
    <source>
        <strain evidence="2 3">DSM 15475</strain>
    </source>
</reference>
<dbReference type="PANTHER" id="PTHR35333:SF3">
    <property type="entry name" value="BETA-LACTAMASE-TYPE TRANSPEPTIDASE FOLD CONTAINING PROTEIN"/>
    <property type="match status" value="1"/>
</dbReference>
<evidence type="ECO:0000313" key="3">
    <source>
        <dbReference type="Proteomes" id="UP000535437"/>
    </source>
</evidence>
<dbReference type="EC" id="3.5.2.6" evidence="2"/>
<accession>A0A7Z0KAM8</accession>
<dbReference type="GO" id="GO:0030655">
    <property type="term" value="P:beta-lactam antibiotic catabolic process"/>
    <property type="evidence" value="ECO:0007669"/>
    <property type="project" value="InterPro"/>
</dbReference>
<evidence type="ECO:0000259" key="1">
    <source>
        <dbReference type="Pfam" id="PF13354"/>
    </source>
</evidence>
<evidence type="ECO:0000313" key="2">
    <source>
        <dbReference type="EMBL" id="NYJ76777.1"/>
    </source>
</evidence>
<name>A0A7Z0KAM8_9MICC</name>
<dbReference type="GO" id="GO:0008800">
    <property type="term" value="F:beta-lactamase activity"/>
    <property type="evidence" value="ECO:0007669"/>
    <property type="project" value="UniProtKB-EC"/>
</dbReference>
<dbReference type="RefSeq" id="WP_218881855.1">
    <property type="nucleotide sequence ID" value="NZ_BAAALL010000010.1"/>
</dbReference>
<dbReference type="InterPro" id="IPR000871">
    <property type="entry name" value="Beta-lactam_class-A"/>
</dbReference>
<dbReference type="EMBL" id="JACCFY010000001">
    <property type="protein sequence ID" value="NYJ76777.1"/>
    <property type="molecule type" value="Genomic_DNA"/>
</dbReference>
<dbReference type="GO" id="GO:0046677">
    <property type="term" value="P:response to antibiotic"/>
    <property type="evidence" value="ECO:0007669"/>
    <property type="project" value="InterPro"/>
</dbReference>
<dbReference type="InterPro" id="IPR045155">
    <property type="entry name" value="Beta-lactam_cat"/>
</dbReference>
<dbReference type="Proteomes" id="UP000535437">
    <property type="component" value="Unassembled WGS sequence"/>
</dbReference>
<dbReference type="PANTHER" id="PTHR35333">
    <property type="entry name" value="BETA-LACTAMASE"/>
    <property type="match status" value="1"/>
</dbReference>
<dbReference type="Pfam" id="PF13354">
    <property type="entry name" value="Beta-lactamase2"/>
    <property type="match status" value="1"/>
</dbReference>